<dbReference type="RefSeq" id="WP_034362992.1">
    <property type="nucleotide sequence ID" value="NZ_CAJUDB010000018.1"/>
</dbReference>
<comment type="caution">
    <text evidence="3">The sequence shown here is derived from an EMBL/GenBank/DDBJ whole genome shotgun (WGS) entry which is preliminary data.</text>
</comment>
<keyword evidence="1" id="KW-0472">Membrane</keyword>
<dbReference type="STRING" id="425400.LS65_08335"/>
<proteinExistence type="predicted"/>
<feature type="domain" description="DUF374" evidence="2">
    <location>
        <begin position="73"/>
        <end position="139"/>
    </location>
</feature>
<accession>A0A4U8TLF6</accession>
<evidence type="ECO:0000256" key="1">
    <source>
        <dbReference type="SAM" id="Phobius"/>
    </source>
</evidence>
<evidence type="ECO:0000313" key="4">
    <source>
        <dbReference type="Proteomes" id="UP000029707"/>
    </source>
</evidence>
<dbReference type="InterPro" id="IPR007172">
    <property type="entry name" value="DUF374"/>
</dbReference>
<evidence type="ECO:0000259" key="2">
    <source>
        <dbReference type="Pfam" id="PF04028"/>
    </source>
</evidence>
<dbReference type="GeneID" id="82322158"/>
<keyword evidence="1" id="KW-1133">Transmembrane helix</keyword>
<protein>
    <submittedName>
        <fullName evidence="3">DUF374 domain-containing protein</fullName>
    </submittedName>
</protein>
<reference evidence="3 4" key="1">
    <citation type="journal article" date="2014" name="Genome Announc.">
        <title>Draft genome sequences of eight enterohepatic helicobacter species isolated from both laboratory and wild rodents.</title>
        <authorList>
            <person name="Sheh A."/>
            <person name="Shen Z."/>
            <person name="Fox J.G."/>
        </authorList>
    </citation>
    <scope>NUCLEOTIDE SEQUENCE [LARGE SCALE GENOMIC DNA]</scope>
    <source>
        <strain evidence="3 4">MIT 01-6451</strain>
    </source>
</reference>
<organism evidence="3 4">
    <name type="scientific">Helicobacter japonicus</name>
    <dbReference type="NCBI Taxonomy" id="425400"/>
    <lineage>
        <taxon>Bacteria</taxon>
        <taxon>Pseudomonadati</taxon>
        <taxon>Campylobacterota</taxon>
        <taxon>Epsilonproteobacteria</taxon>
        <taxon>Campylobacterales</taxon>
        <taxon>Helicobacteraceae</taxon>
        <taxon>Helicobacter</taxon>
    </lineage>
</organism>
<dbReference type="EMBL" id="JRMQ02000011">
    <property type="protein sequence ID" value="TLE00519.1"/>
    <property type="molecule type" value="Genomic_DNA"/>
</dbReference>
<evidence type="ECO:0000313" key="3">
    <source>
        <dbReference type="EMBL" id="TLE00519.1"/>
    </source>
</evidence>
<dbReference type="AlphaFoldDB" id="A0A4U8TLF6"/>
<feature type="transmembrane region" description="Helical" evidence="1">
    <location>
        <begin position="12"/>
        <end position="32"/>
    </location>
</feature>
<dbReference type="Pfam" id="PF04028">
    <property type="entry name" value="DUF374"/>
    <property type="match status" value="1"/>
</dbReference>
<sequence>MFKISREKKRQILIKIAPPLMYMALRIIYVFTRHRFHINEYAREHNFIGAFWHGELLMLPFLYKHFQKEVSKERDKGFYIVQSHHFDAELMVRVIALFHLKSLRGSSSKGGLRVLMEALKLLREGYDIGLSLDGPKGPYHTISDGIVAMSQKTERHIIPIRVVYSRYWELKTWDKFRIPKPFSRIDYYMLDGFVIDKDMNLDEAKTLICTHLEKEL</sequence>
<name>A0A4U8TLF6_9HELI</name>
<dbReference type="CDD" id="cd07983">
    <property type="entry name" value="LPLAT_DUF374-like"/>
    <property type="match status" value="1"/>
</dbReference>
<keyword evidence="4" id="KW-1185">Reference proteome</keyword>
<keyword evidence="1" id="KW-0812">Transmembrane</keyword>
<gene>
    <name evidence="3" type="ORF">LS65_007445</name>
</gene>
<dbReference type="Proteomes" id="UP000029707">
    <property type="component" value="Unassembled WGS sequence"/>
</dbReference>
<dbReference type="OrthoDB" id="9810508at2"/>